<proteinExistence type="predicted"/>
<evidence type="ECO:0000259" key="1">
    <source>
        <dbReference type="SMART" id="SM00530"/>
    </source>
</evidence>
<gene>
    <name evidence="2" type="ORF">MXD59_01605</name>
</gene>
<dbReference type="InterPro" id="IPR010982">
    <property type="entry name" value="Lambda_DNA-bd_dom_sf"/>
</dbReference>
<dbReference type="InterPro" id="IPR001387">
    <property type="entry name" value="Cro/C1-type_HTH"/>
</dbReference>
<reference evidence="2 3" key="1">
    <citation type="submission" date="2022-04" db="EMBL/GenBank/DDBJ databases">
        <title>Genome diversity in the genus Frankia.</title>
        <authorList>
            <person name="Carlos-Shanley C."/>
            <person name="Hahn D."/>
        </authorList>
    </citation>
    <scope>NUCLEOTIDE SEQUENCE [LARGE SCALE GENOMIC DNA]</scope>
    <source>
        <strain evidence="2 3">Ag45/Mut15</strain>
    </source>
</reference>
<accession>A0ABT0JU10</accession>
<dbReference type="Gene3D" id="1.10.260.40">
    <property type="entry name" value="lambda repressor-like DNA-binding domains"/>
    <property type="match status" value="1"/>
</dbReference>
<protein>
    <submittedName>
        <fullName evidence="2">Helix-turn-helix transcriptional regulator</fullName>
    </submittedName>
</protein>
<organism evidence="2 3">
    <name type="scientific">Frankia umida</name>
    <dbReference type="NCBI Taxonomy" id="573489"/>
    <lineage>
        <taxon>Bacteria</taxon>
        <taxon>Bacillati</taxon>
        <taxon>Actinomycetota</taxon>
        <taxon>Actinomycetes</taxon>
        <taxon>Frankiales</taxon>
        <taxon>Frankiaceae</taxon>
        <taxon>Frankia</taxon>
    </lineage>
</organism>
<dbReference type="Proteomes" id="UP001201873">
    <property type="component" value="Unassembled WGS sequence"/>
</dbReference>
<name>A0ABT0JU10_9ACTN</name>
<feature type="domain" description="HTH cro/C1-type" evidence="1">
    <location>
        <begin position="21"/>
        <end position="77"/>
    </location>
</feature>
<dbReference type="Pfam" id="PF13560">
    <property type="entry name" value="HTH_31"/>
    <property type="match status" value="1"/>
</dbReference>
<dbReference type="SUPFAM" id="SSF47413">
    <property type="entry name" value="lambda repressor-like DNA-binding domains"/>
    <property type="match status" value="1"/>
</dbReference>
<evidence type="ECO:0000313" key="2">
    <source>
        <dbReference type="EMBL" id="MCK9874488.1"/>
    </source>
</evidence>
<dbReference type="EMBL" id="JALKFT010000001">
    <property type="protein sequence ID" value="MCK9874488.1"/>
    <property type="molecule type" value="Genomic_DNA"/>
</dbReference>
<comment type="caution">
    <text evidence="2">The sequence shown here is derived from an EMBL/GenBank/DDBJ whole genome shotgun (WGS) entry which is preliminary data.</text>
</comment>
<keyword evidence="3" id="KW-1185">Reference proteome</keyword>
<evidence type="ECO:0000313" key="3">
    <source>
        <dbReference type="Proteomes" id="UP001201873"/>
    </source>
</evidence>
<dbReference type="RefSeq" id="WP_248823128.1">
    <property type="nucleotide sequence ID" value="NZ_JALKFT010000001.1"/>
</dbReference>
<sequence length="136" mass="14606">MARPERPLSTMPGPVRDFAAALRELRQQAGAIPYRQLAKAAHFSPAHLARAADGRALPRWEVVSAYVRACGGDLLEWQQRWQLASAVAQAQRESVVVVQMPRMRSALVDSGCSGHMAPVHQLASARPVASVSSAAG</sequence>
<dbReference type="SMART" id="SM00530">
    <property type="entry name" value="HTH_XRE"/>
    <property type="match status" value="1"/>
</dbReference>